<organism evidence="1">
    <name type="scientific">marine sediment metagenome</name>
    <dbReference type="NCBI Taxonomy" id="412755"/>
    <lineage>
        <taxon>unclassified sequences</taxon>
        <taxon>metagenomes</taxon>
        <taxon>ecological metagenomes</taxon>
    </lineage>
</organism>
<sequence>MMAEVAEAVIQKFEASPSLRSALGGNMFFQQAGQTQTGSYVVFSIEGVTQEEIMGTADDNITDVELQFSIFTDVNDGGVEIASLTDLLTEAFDWVEINVNGFKYIKMQRESIAALGYVDEMWQTVIMYSLGIQKE</sequence>
<comment type="caution">
    <text evidence="1">The sequence shown here is derived from an EMBL/GenBank/DDBJ whole genome shotgun (WGS) entry which is preliminary data.</text>
</comment>
<accession>A0A0F9SQV2</accession>
<evidence type="ECO:0000313" key="1">
    <source>
        <dbReference type="EMBL" id="KKN71425.1"/>
    </source>
</evidence>
<protein>
    <recommendedName>
        <fullName evidence="2">DUF3168 domain-containing protein</fullName>
    </recommendedName>
</protein>
<reference evidence="1" key="1">
    <citation type="journal article" date="2015" name="Nature">
        <title>Complex archaea that bridge the gap between prokaryotes and eukaryotes.</title>
        <authorList>
            <person name="Spang A."/>
            <person name="Saw J.H."/>
            <person name="Jorgensen S.L."/>
            <person name="Zaremba-Niedzwiedzka K."/>
            <person name="Martijn J."/>
            <person name="Lind A.E."/>
            <person name="van Eijk R."/>
            <person name="Schleper C."/>
            <person name="Guy L."/>
            <person name="Ettema T.J."/>
        </authorList>
    </citation>
    <scope>NUCLEOTIDE SEQUENCE</scope>
</reference>
<name>A0A0F9SQV2_9ZZZZ</name>
<dbReference type="InterPro" id="IPR053745">
    <property type="entry name" value="Viral_Tail_Comp_sf"/>
</dbReference>
<evidence type="ECO:0008006" key="2">
    <source>
        <dbReference type="Google" id="ProtNLM"/>
    </source>
</evidence>
<dbReference type="Gene3D" id="3.30.2000.30">
    <property type="match status" value="1"/>
</dbReference>
<dbReference type="AlphaFoldDB" id="A0A0F9SQV2"/>
<gene>
    <name evidence="1" type="ORF">LCGC14_0421470</name>
</gene>
<proteinExistence type="predicted"/>
<dbReference type="EMBL" id="LAZR01000384">
    <property type="protein sequence ID" value="KKN71425.1"/>
    <property type="molecule type" value="Genomic_DNA"/>
</dbReference>